<feature type="transmembrane region" description="Helical" evidence="9">
    <location>
        <begin position="136"/>
        <end position="154"/>
    </location>
</feature>
<feature type="transmembrane region" description="Helical" evidence="9">
    <location>
        <begin position="96"/>
        <end position="124"/>
    </location>
</feature>
<evidence type="ECO:0000256" key="4">
    <source>
        <dbReference type="ARBA" id="ARBA00022475"/>
    </source>
</evidence>
<evidence type="ECO:0000256" key="3">
    <source>
        <dbReference type="ARBA" id="ARBA00021069"/>
    </source>
</evidence>
<comment type="subcellular location">
    <subcellularLocation>
        <location evidence="1">Cell membrane</location>
        <topology evidence="1">Multi-pass membrane protein</topology>
    </subcellularLocation>
</comment>
<dbReference type="InterPro" id="IPR002293">
    <property type="entry name" value="AA/rel_permease1"/>
</dbReference>
<evidence type="ECO:0000256" key="5">
    <source>
        <dbReference type="ARBA" id="ARBA00022692"/>
    </source>
</evidence>
<feature type="transmembrane region" description="Helical" evidence="9">
    <location>
        <begin position="279"/>
        <end position="302"/>
    </location>
</feature>
<organism evidence="10 11">
    <name type="scientific">Kistimonas scapharcae</name>
    <dbReference type="NCBI Taxonomy" id="1036133"/>
    <lineage>
        <taxon>Bacteria</taxon>
        <taxon>Pseudomonadati</taxon>
        <taxon>Pseudomonadota</taxon>
        <taxon>Gammaproteobacteria</taxon>
        <taxon>Oceanospirillales</taxon>
        <taxon>Endozoicomonadaceae</taxon>
        <taxon>Kistimonas</taxon>
    </lineage>
</organism>
<keyword evidence="11" id="KW-1185">Reference proteome</keyword>
<evidence type="ECO:0000313" key="11">
    <source>
        <dbReference type="Proteomes" id="UP001500604"/>
    </source>
</evidence>
<keyword evidence="7 9" id="KW-0472">Membrane</keyword>
<proteinExistence type="inferred from homology"/>
<comment type="caution">
    <text evidence="10">The sequence shown here is derived from an EMBL/GenBank/DDBJ whole genome shotgun (WGS) entry which is preliminary data.</text>
</comment>
<feature type="transmembrane region" description="Helical" evidence="9">
    <location>
        <begin position="404"/>
        <end position="420"/>
    </location>
</feature>
<dbReference type="PIRSF" id="PIRSF006060">
    <property type="entry name" value="AA_transporter"/>
    <property type="match status" value="1"/>
</dbReference>
<sequence>MTIETTVDGSAGLPGNGKKSKLGVWMCAALVVGNMIGSGIFLLPASLGAYGPISIGGWLFTGAGALLLALTFARLSQMIPSAGGPYAYCRAGLGKFMGFLIAWGYWIGLWSGNAAIVVAMLGYLGIFIPEINQNPMLGAGIAVGTIWFMAWINCRGVKSVGVFQLVTTILKTVPLVAIAIFGIFQINPEHFTTINTSELSNFNALTSSAALCLWAFLGLESATVPSENVHNPEKTIPRATVLGTLFAAVLYIIATTSLMGLISPADLAQSTAPFADAAAILWGPAGTVVIGVAAIISCLGALNGWTLMTAQIPMAAARDGLFPESFGKISKRGTPALGIIISSVLVTLLVLTNYSRGLVGAFNFIISLAVMTTLLPYTMSTMARLVLQIREREKLGTVIPKRDIIISSLAFLYSLWALGGSGMETVYWGFLLLIGGIPAYIWILWKKSPHTTESDTCITTAG</sequence>
<dbReference type="RefSeq" id="WP_345194691.1">
    <property type="nucleotide sequence ID" value="NZ_BAABFL010000114.1"/>
</dbReference>
<evidence type="ECO:0000256" key="1">
    <source>
        <dbReference type="ARBA" id="ARBA00004651"/>
    </source>
</evidence>
<evidence type="ECO:0000256" key="9">
    <source>
        <dbReference type="SAM" id="Phobius"/>
    </source>
</evidence>
<feature type="transmembrane region" description="Helical" evidence="9">
    <location>
        <begin position="426"/>
        <end position="445"/>
    </location>
</feature>
<feature type="transmembrane region" description="Helical" evidence="9">
    <location>
        <begin position="336"/>
        <end position="355"/>
    </location>
</feature>
<keyword evidence="5 9" id="KW-0812">Transmembrane</keyword>
<dbReference type="PANTHER" id="PTHR42770:SF18">
    <property type="entry name" value="ARGININE_AGMATINE ANTIPORTER"/>
    <property type="match status" value="1"/>
</dbReference>
<protein>
    <recommendedName>
        <fullName evidence="3">Arginine/agmatine antiporter</fullName>
    </recommendedName>
</protein>
<dbReference type="InterPro" id="IPR050367">
    <property type="entry name" value="APC_superfamily"/>
</dbReference>
<reference evidence="11" key="1">
    <citation type="journal article" date="2019" name="Int. J. Syst. Evol. Microbiol.">
        <title>The Global Catalogue of Microorganisms (GCM) 10K type strain sequencing project: providing services to taxonomists for standard genome sequencing and annotation.</title>
        <authorList>
            <consortium name="The Broad Institute Genomics Platform"/>
            <consortium name="The Broad Institute Genome Sequencing Center for Infectious Disease"/>
            <person name="Wu L."/>
            <person name="Ma J."/>
        </authorList>
    </citation>
    <scope>NUCLEOTIDE SEQUENCE [LARGE SCALE GENOMIC DNA]</scope>
    <source>
        <strain evidence="11">JCM 17805</strain>
    </source>
</reference>
<feature type="transmembrane region" description="Helical" evidence="9">
    <location>
        <begin position="55"/>
        <end position="75"/>
    </location>
</feature>
<evidence type="ECO:0000256" key="8">
    <source>
        <dbReference type="ARBA" id="ARBA00045636"/>
    </source>
</evidence>
<feature type="transmembrane region" description="Helical" evidence="9">
    <location>
        <begin position="161"/>
        <end position="184"/>
    </location>
</feature>
<comment type="function">
    <text evidence="8">Major component of the acid-resistance (AR) system allowing enteric pathogens to survive the acidic environment in the stomach. Exchanges extracellular arginine for its intracellular decarboxylation product agmatine (Agm) thereby expelling intracellular protons. Probably undergoes several conformational states in order to translocate the substrate across the membrane; keeps the substrate accessible to only 1 side of the membrane at a time by opening and closing 3 membrane-internal gates.</text>
</comment>
<dbReference type="EMBL" id="BAABFL010000114">
    <property type="protein sequence ID" value="GAA4648954.1"/>
    <property type="molecule type" value="Genomic_DNA"/>
</dbReference>
<dbReference type="PANTHER" id="PTHR42770">
    <property type="entry name" value="AMINO ACID TRANSPORTER-RELATED"/>
    <property type="match status" value="1"/>
</dbReference>
<comment type="similarity">
    <text evidence="2">Belongs to the amino acid-polyamine-organocation (APC) superfamily. Basic amino acid/polyamine antiporter (APA) (TC 2.A.3.2) family.</text>
</comment>
<dbReference type="Pfam" id="PF13520">
    <property type="entry name" value="AA_permease_2"/>
    <property type="match status" value="1"/>
</dbReference>
<evidence type="ECO:0000256" key="2">
    <source>
        <dbReference type="ARBA" id="ARBA00008220"/>
    </source>
</evidence>
<keyword evidence="6 9" id="KW-1133">Transmembrane helix</keyword>
<evidence type="ECO:0000256" key="7">
    <source>
        <dbReference type="ARBA" id="ARBA00023136"/>
    </source>
</evidence>
<dbReference type="Proteomes" id="UP001500604">
    <property type="component" value="Unassembled WGS sequence"/>
</dbReference>
<evidence type="ECO:0000313" key="10">
    <source>
        <dbReference type="EMBL" id="GAA4648954.1"/>
    </source>
</evidence>
<gene>
    <name evidence="10" type="ORF">GCM10023116_12280</name>
</gene>
<feature type="transmembrane region" description="Helical" evidence="9">
    <location>
        <begin position="236"/>
        <end position="259"/>
    </location>
</feature>
<accession>A0ABP8UYY0</accession>
<feature type="transmembrane region" description="Helical" evidence="9">
    <location>
        <begin position="22"/>
        <end position="43"/>
    </location>
</feature>
<keyword evidence="4" id="KW-1003">Cell membrane</keyword>
<name>A0ABP8UYY0_9GAMM</name>
<feature type="transmembrane region" description="Helical" evidence="9">
    <location>
        <begin position="361"/>
        <end position="383"/>
    </location>
</feature>
<evidence type="ECO:0000256" key="6">
    <source>
        <dbReference type="ARBA" id="ARBA00022989"/>
    </source>
</evidence>
<dbReference type="Gene3D" id="1.20.1740.10">
    <property type="entry name" value="Amino acid/polyamine transporter I"/>
    <property type="match status" value="1"/>
</dbReference>